<dbReference type="InterPro" id="IPR011990">
    <property type="entry name" value="TPR-like_helical_dom_sf"/>
</dbReference>
<dbReference type="GO" id="GO:0008380">
    <property type="term" value="P:RNA splicing"/>
    <property type="evidence" value="ECO:0007669"/>
    <property type="project" value="UniProtKB-KW"/>
</dbReference>
<keyword evidence="3" id="KW-0508">mRNA splicing</keyword>
<dbReference type="GeneTree" id="ENSGT00960000190818"/>
<dbReference type="GO" id="GO:0006397">
    <property type="term" value="P:mRNA processing"/>
    <property type="evidence" value="ECO:0007669"/>
    <property type="project" value="UniProtKB-KW"/>
</dbReference>
<protein>
    <recommendedName>
        <fullName evidence="4">Pre-mRNA-splicing factor Syf1-like N-terminal HAT-repeats domain-containing protein</fullName>
    </recommendedName>
</protein>
<evidence type="ECO:0000256" key="3">
    <source>
        <dbReference type="ARBA" id="ARBA00023187"/>
    </source>
</evidence>
<reference evidence="5" key="1">
    <citation type="submission" date="2025-08" db="UniProtKB">
        <authorList>
            <consortium name="Ensembl"/>
        </authorList>
    </citation>
    <scope>IDENTIFICATION</scope>
</reference>
<keyword evidence="2" id="KW-0507">mRNA processing</keyword>
<feature type="domain" description="Pre-mRNA-splicing factor Syf1-like N-terminal HAT-repeats" evidence="4">
    <location>
        <begin position="49"/>
        <end position="94"/>
    </location>
</feature>
<sequence>MAPAPVPPPHFWCLPPQYESPSPNHTPCPPSLYTAPPPQCELPPLEEADVPHEEQLLRDPYSVRCWLRYLRARQGAPRARLNLLYERALRELPGRGGGVLAWCIGSHWVLLGSIGCHWVPLGSIGFHWVPLGAIGFD</sequence>
<evidence type="ECO:0000256" key="1">
    <source>
        <dbReference type="ARBA" id="ARBA00008644"/>
    </source>
</evidence>
<proteinExistence type="inferred from homology"/>
<evidence type="ECO:0000256" key="2">
    <source>
        <dbReference type="ARBA" id="ARBA00022664"/>
    </source>
</evidence>
<evidence type="ECO:0000313" key="6">
    <source>
        <dbReference type="Proteomes" id="UP000694412"/>
    </source>
</evidence>
<evidence type="ECO:0000313" key="5">
    <source>
        <dbReference type="Ensembl" id="ENSCJPP00005002162.1"/>
    </source>
</evidence>
<dbReference type="Proteomes" id="UP000694412">
    <property type="component" value="Unassembled WGS sequence"/>
</dbReference>
<keyword evidence="6" id="KW-1185">Reference proteome</keyword>
<name>A0A8C2Y5V1_COTJA</name>
<dbReference type="InterPro" id="IPR055433">
    <property type="entry name" value="HAT_Syf1-like_N"/>
</dbReference>
<organism evidence="5 6">
    <name type="scientific">Coturnix japonica</name>
    <name type="common">Japanese quail</name>
    <name type="synonym">Coturnix coturnix japonica</name>
    <dbReference type="NCBI Taxonomy" id="93934"/>
    <lineage>
        <taxon>Eukaryota</taxon>
        <taxon>Metazoa</taxon>
        <taxon>Chordata</taxon>
        <taxon>Craniata</taxon>
        <taxon>Vertebrata</taxon>
        <taxon>Euteleostomi</taxon>
        <taxon>Archelosauria</taxon>
        <taxon>Archosauria</taxon>
        <taxon>Dinosauria</taxon>
        <taxon>Saurischia</taxon>
        <taxon>Theropoda</taxon>
        <taxon>Coelurosauria</taxon>
        <taxon>Aves</taxon>
        <taxon>Neognathae</taxon>
        <taxon>Galloanserae</taxon>
        <taxon>Galliformes</taxon>
        <taxon>Phasianidae</taxon>
        <taxon>Perdicinae</taxon>
        <taxon>Coturnix</taxon>
    </lineage>
</organism>
<reference evidence="5" key="2">
    <citation type="submission" date="2025-09" db="UniProtKB">
        <authorList>
            <consortium name="Ensembl"/>
        </authorList>
    </citation>
    <scope>IDENTIFICATION</scope>
</reference>
<evidence type="ECO:0000259" key="4">
    <source>
        <dbReference type="Pfam" id="PF23233"/>
    </source>
</evidence>
<dbReference type="Ensembl" id="ENSCJPT00005003849.1">
    <property type="protein sequence ID" value="ENSCJPP00005002162.1"/>
    <property type="gene ID" value="ENSCJPG00005002317.1"/>
</dbReference>
<comment type="similarity">
    <text evidence="1">Belongs to the crooked-neck family.</text>
</comment>
<dbReference type="SUPFAM" id="SSF48452">
    <property type="entry name" value="TPR-like"/>
    <property type="match status" value="1"/>
</dbReference>
<dbReference type="AlphaFoldDB" id="A0A8C2Y5V1"/>
<dbReference type="Pfam" id="PF23233">
    <property type="entry name" value="HAT_Syf1_CNRKL1_N"/>
    <property type="match status" value="1"/>
</dbReference>
<accession>A0A8C2Y5V1</accession>